<name>A0A5D2C3U5_GOSDA</name>
<evidence type="ECO:0000313" key="2">
    <source>
        <dbReference type="Proteomes" id="UP000323506"/>
    </source>
</evidence>
<organism evidence="1 2">
    <name type="scientific">Gossypium darwinii</name>
    <name type="common">Darwin's cotton</name>
    <name type="synonym">Gossypium barbadense var. darwinii</name>
    <dbReference type="NCBI Taxonomy" id="34276"/>
    <lineage>
        <taxon>Eukaryota</taxon>
        <taxon>Viridiplantae</taxon>
        <taxon>Streptophyta</taxon>
        <taxon>Embryophyta</taxon>
        <taxon>Tracheophyta</taxon>
        <taxon>Spermatophyta</taxon>
        <taxon>Magnoliopsida</taxon>
        <taxon>eudicotyledons</taxon>
        <taxon>Gunneridae</taxon>
        <taxon>Pentapetalae</taxon>
        <taxon>rosids</taxon>
        <taxon>malvids</taxon>
        <taxon>Malvales</taxon>
        <taxon>Malvaceae</taxon>
        <taxon>Malvoideae</taxon>
        <taxon>Gossypium</taxon>
    </lineage>
</organism>
<evidence type="ECO:0000313" key="1">
    <source>
        <dbReference type="EMBL" id="TYG64301.1"/>
    </source>
</evidence>
<evidence type="ECO:0008006" key="3">
    <source>
        <dbReference type="Google" id="ProtNLM"/>
    </source>
</evidence>
<sequence>MSYFALTSRQMGFPIYTKRPQGLIYGIPIMRMEENYRRLKEINKKLRREVRQRMGGDLNELNINELMESQEVIDAELSARVLQLINVTDSGFHSQVH</sequence>
<gene>
    <name evidence="1" type="ORF">ES288_D06G096500v1</name>
</gene>
<dbReference type="AlphaFoldDB" id="A0A5D2C3U5"/>
<keyword evidence="2" id="KW-1185">Reference proteome</keyword>
<proteinExistence type="predicted"/>
<dbReference type="EMBL" id="CM017706">
    <property type="protein sequence ID" value="TYG64301.1"/>
    <property type="molecule type" value="Genomic_DNA"/>
</dbReference>
<dbReference type="Proteomes" id="UP000323506">
    <property type="component" value="Chromosome D06"/>
</dbReference>
<accession>A0A5D2C3U5</accession>
<protein>
    <recommendedName>
        <fullName evidence="3">K-box domain-containing protein</fullName>
    </recommendedName>
</protein>
<reference evidence="1 2" key="1">
    <citation type="submission" date="2019-06" db="EMBL/GenBank/DDBJ databases">
        <title>WGS assembly of Gossypium darwinii.</title>
        <authorList>
            <person name="Chen Z.J."/>
            <person name="Sreedasyam A."/>
            <person name="Ando A."/>
            <person name="Song Q."/>
            <person name="De L."/>
            <person name="Hulse-Kemp A."/>
            <person name="Ding M."/>
            <person name="Ye W."/>
            <person name="Kirkbride R."/>
            <person name="Jenkins J."/>
            <person name="Plott C."/>
            <person name="Lovell J."/>
            <person name="Lin Y.-M."/>
            <person name="Vaughn R."/>
            <person name="Liu B."/>
            <person name="Li W."/>
            <person name="Simpson S."/>
            <person name="Scheffler B."/>
            <person name="Saski C."/>
            <person name="Grover C."/>
            <person name="Hu G."/>
            <person name="Conover J."/>
            <person name="Carlson J."/>
            <person name="Shu S."/>
            <person name="Boston L."/>
            <person name="Williams M."/>
            <person name="Peterson D."/>
            <person name="Mcgee K."/>
            <person name="Jones D."/>
            <person name="Wendel J."/>
            <person name="Stelly D."/>
            <person name="Grimwood J."/>
            <person name="Schmutz J."/>
        </authorList>
    </citation>
    <scope>NUCLEOTIDE SEQUENCE [LARGE SCALE GENOMIC DNA]</scope>
    <source>
        <strain evidence="1">1808015.09</strain>
    </source>
</reference>